<evidence type="ECO:0008006" key="6">
    <source>
        <dbReference type="Google" id="ProtNLM"/>
    </source>
</evidence>
<dbReference type="InterPro" id="IPR013126">
    <property type="entry name" value="Hsp_70_fam"/>
</dbReference>
<gene>
    <name evidence="4" type="ORF">PVAP13_9KG175100</name>
</gene>
<dbReference type="FunFam" id="3.90.640.10:FF:000002">
    <property type="entry name" value="Heat shock 70 kDa"/>
    <property type="match status" value="1"/>
</dbReference>
<dbReference type="Pfam" id="PF00012">
    <property type="entry name" value="HSP70"/>
    <property type="match status" value="1"/>
</dbReference>
<evidence type="ECO:0000313" key="4">
    <source>
        <dbReference type="EMBL" id="KAG2549169.1"/>
    </source>
</evidence>
<evidence type="ECO:0000256" key="2">
    <source>
        <dbReference type="ARBA" id="ARBA00022840"/>
    </source>
</evidence>
<evidence type="ECO:0000256" key="3">
    <source>
        <dbReference type="SAM" id="SignalP"/>
    </source>
</evidence>
<feature type="signal peptide" evidence="3">
    <location>
        <begin position="1"/>
        <end position="26"/>
    </location>
</feature>
<accession>A0A8T0NLM2</accession>
<dbReference type="PANTHER" id="PTHR19375">
    <property type="entry name" value="HEAT SHOCK PROTEIN 70KDA"/>
    <property type="match status" value="1"/>
</dbReference>
<dbReference type="SUPFAM" id="SSF53067">
    <property type="entry name" value="Actin-like ATPase domain"/>
    <property type="match status" value="2"/>
</dbReference>
<dbReference type="Gene3D" id="3.90.640.10">
    <property type="entry name" value="Actin, Chain A, domain 4"/>
    <property type="match status" value="1"/>
</dbReference>
<evidence type="ECO:0000256" key="1">
    <source>
        <dbReference type="ARBA" id="ARBA00022741"/>
    </source>
</evidence>
<keyword evidence="2" id="KW-0067">ATP-binding</keyword>
<name>A0A8T0NLM2_PANVG</name>
<dbReference type="OrthoDB" id="659168at2759"/>
<dbReference type="GO" id="GO:0005524">
    <property type="term" value="F:ATP binding"/>
    <property type="evidence" value="ECO:0007669"/>
    <property type="project" value="UniProtKB-KW"/>
</dbReference>
<feature type="chain" id="PRO_5035843054" description="Luminal-binding protein 5" evidence="3">
    <location>
        <begin position="27"/>
        <end position="440"/>
    </location>
</feature>
<dbReference type="EMBL" id="CM029053">
    <property type="protein sequence ID" value="KAG2549169.1"/>
    <property type="molecule type" value="Genomic_DNA"/>
</dbReference>
<dbReference type="InterPro" id="IPR043129">
    <property type="entry name" value="ATPase_NBD"/>
</dbReference>
<proteinExistence type="predicted"/>
<dbReference type="Proteomes" id="UP000823388">
    <property type="component" value="Chromosome 9K"/>
</dbReference>
<keyword evidence="5" id="KW-1185">Reference proteome</keyword>
<dbReference type="PROSITE" id="PS01036">
    <property type="entry name" value="HSP70_3"/>
    <property type="match status" value="1"/>
</dbReference>
<organism evidence="4 5">
    <name type="scientific">Panicum virgatum</name>
    <name type="common">Blackwell switchgrass</name>
    <dbReference type="NCBI Taxonomy" id="38727"/>
    <lineage>
        <taxon>Eukaryota</taxon>
        <taxon>Viridiplantae</taxon>
        <taxon>Streptophyta</taxon>
        <taxon>Embryophyta</taxon>
        <taxon>Tracheophyta</taxon>
        <taxon>Spermatophyta</taxon>
        <taxon>Magnoliopsida</taxon>
        <taxon>Liliopsida</taxon>
        <taxon>Poales</taxon>
        <taxon>Poaceae</taxon>
        <taxon>PACMAD clade</taxon>
        <taxon>Panicoideae</taxon>
        <taxon>Panicodae</taxon>
        <taxon>Paniceae</taxon>
        <taxon>Panicinae</taxon>
        <taxon>Panicum</taxon>
        <taxon>Panicum sect. Hiantes</taxon>
    </lineage>
</organism>
<sequence>MARQDLVRAVIWLLVFALAALGKAGALFDQEWPPDPAMYPPGRVIAIDLGNTNSCVAGYDGPGETQTMFQLCIPSWIAVADDGAILVGDDARKHAVVNPQAAISGFKRLLGQRLTRVFEREFAERVKENLPYKVEEENVEPHIQVTTTDGAVRHLGVGKLTATVVAKLKETAEAHLGHRVEAAILTLPLELCNHASRYAAFFAGRVAGFEAMAVINEPTAAANAYGVDENLREEGVVVVLHVGGGTAEASALTLVDNVYEILAVDYDPFFGGQEFDRRIVDQFIGLVRNKHGKDISKDGAALDKLRTACERAKKTLSHQDHAQVIIESLVDGVDLAEPLTRDKFEELNHDLFLKVVELVDKVVTQAEVSMGSKLDVDEVVLIGGSTMIPKVRELIRDYFGGTKELNTRIKPDEVVTIGAAQYSKWIYDKRRSDLHIRGLS</sequence>
<dbReference type="InterPro" id="IPR018181">
    <property type="entry name" value="Heat_shock_70_CS"/>
</dbReference>
<protein>
    <recommendedName>
        <fullName evidence="6">Luminal-binding protein 5</fullName>
    </recommendedName>
</protein>
<comment type="caution">
    <text evidence="4">The sequence shown here is derived from an EMBL/GenBank/DDBJ whole genome shotgun (WGS) entry which is preliminary data.</text>
</comment>
<dbReference type="GO" id="GO:0140662">
    <property type="term" value="F:ATP-dependent protein folding chaperone"/>
    <property type="evidence" value="ECO:0007669"/>
    <property type="project" value="InterPro"/>
</dbReference>
<keyword evidence="3" id="KW-0732">Signal</keyword>
<reference evidence="4" key="1">
    <citation type="submission" date="2020-05" db="EMBL/GenBank/DDBJ databases">
        <title>WGS assembly of Panicum virgatum.</title>
        <authorList>
            <person name="Lovell J.T."/>
            <person name="Jenkins J."/>
            <person name="Shu S."/>
            <person name="Juenger T.E."/>
            <person name="Schmutz J."/>
        </authorList>
    </citation>
    <scope>NUCLEOTIDE SEQUENCE</scope>
    <source>
        <strain evidence="4">AP13</strain>
    </source>
</reference>
<keyword evidence="1" id="KW-0547">Nucleotide-binding</keyword>
<evidence type="ECO:0000313" key="5">
    <source>
        <dbReference type="Proteomes" id="UP000823388"/>
    </source>
</evidence>
<dbReference type="AlphaFoldDB" id="A0A8T0NLM2"/>
<dbReference type="PRINTS" id="PR00301">
    <property type="entry name" value="HEATSHOCK70"/>
</dbReference>
<dbReference type="Gene3D" id="3.30.420.40">
    <property type="match status" value="2"/>
</dbReference>